<keyword evidence="4 8" id="KW-0863">Zinc-finger</keyword>
<dbReference type="PANTHER" id="PTHR46539">
    <property type="entry name" value="E3 UBIQUITIN-PROTEIN LIGASE ATL42"/>
    <property type="match status" value="1"/>
</dbReference>
<evidence type="ECO:0000256" key="10">
    <source>
        <dbReference type="SAM" id="Phobius"/>
    </source>
</evidence>
<evidence type="ECO:0000313" key="13">
    <source>
        <dbReference type="Proteomes" id="UP000325672"/>
    </source>
</evidence>
<dbReference type="PANTHER" id="PTHR46539:SF9">
    <property type="entry name" value="RING-H2 FINGER PROTEIN ATL56"/>
    <property type="match status" value="1"/>
</dbReference>
<keyword evidence="6 10" id="KW-1133">Transmembrane helix</keyword>
<dbReference type="PROSITE" id="PS50089">
    <property type="entry name" value="ZF_RING_2"/>
    <property type="match status" value="1"/>
</dbReference>
<evidence type="ECO:0000256" key="8">
    <source>
        <dbReference type="PROSITE-ProRule" id="PRU00175"/>
    </source>
</evidence>
<dbReference type="GO" id="GO:0016020">
    <property type="term" value="C:membrane"/>
    <property type="evidence" value="ECO:0007669"/>
    <property type="project" value="UniProtKB-SubCell"/>
</dbReference>
<feature type="transmembrane region" description="Helical" evidence="10">
    <location>
        <begin position="12"/>
        <end position="31"/>
    </location>
</feature>
<evidence type="ECO:0000313" key="12">
    <source>
        <dbReference type="EMBL" id="KAE8133904.1"/>
    </source>
</evidence>
<keyword evidence="13" id="KW-1185">Reference proteome</keyword>
<dbReference type="Proteomes" id="UP000325672">
    <property type="component" value="Unassembled WGS sequence"/>
</dbReference>
<dbReference type="OrthoDB" id="8062037at2759"/>
<evidence type="ECO:0000256" key="7">
    <source>
        <dbReference type="ARBA" id="ARBA00023136"/>
    </source>
</evidence>
<evidence type="ECO:0000256" key="6">
    <source>
        <dbReference type="ARBA" id="ARBA00022989"/>
    </source>
</evidence>
<keyword evidence="3" id="KW-0479">Metal-binding</keyword>
<proteinExistence type="predicted"/>
<dbReference type="GeneID" id="43646996"/>
<dbReference type="CDD" id="cd16454">
    <property type="entry name" value="RING-H2_PA-TM-RING"/>
    <property type="match status" value="1"/>
</dbReference>
<evidence type="ECO:0000256" key="4">
    <source>
        <dbReference type="ARBA" id="ARBA00022771"/>
    </source>
</evidence>
<dbReference type="EMBL" id="ML743610">
    <property type="protein sequence ID" value="KAE8133904.1"/>
    <property type="molecule type" value="Genomic_DNA"/>
</dbReference>
<dbReference type="InterPro" id="IPR013083">
    <property type="entry name" value="Znf_RING/FYVE/PHD"/>
</dbReference>
<comment type="subcellular location">
    <subcellularLocation>
        <location evidence="1">Membrane</location>
    </subcellularLocation>
</comment>
<evidence type="ECO:0000256" key="9">
    <source>
        <dbReference type="SAM" id="MobiDB-lite"/>
    </source>
</evidence>
<evidence type="ECO:0000256" key="2">
    <source>
        <dbReference type="ARBA" id="ARBA00022692"/>
    </source>
</evidence>
<keyword evidence="5" id="KW-0862">Zinc</keyword>
<evidence type="ECO:0000256" key="5">
    <source>
        <dbReference type="ARBA" id="ARBA00022833"/>
    </source>
</evidence>
<evidence type="ECO:0000256" key="1">
    <source>
        <dbReference type="ARBA" id="ARBA00004370"/>
    </source>
</evidence>
<keyword evidence="2 10" id="KW-0812">Transmembrane</keyword>
<dbReference type="AlphaFoldDB" id="A0A5N6SL87"/>
<gene>
    <name evidence="12" type="ORF">BDV38DRAFT_295847</name>
</gene>
<accession>A0A5N6SL87</accession>
<keyword evidence="7 10" id="KW-0472">Membrane</keyword>
<evidence type="ECO:0000259" key="11">
    <source>
        <dbReference type="PROSITE" id="PS50089"/>
    </source>
</evidence>
<evidence type="ECO:0000256" key="3">
    <source>
        <dbReference type="ARBA" id="ARBA00022723"/>
    </source>
</evidence>
<feature type="domain" description="RING-type" evidence="11">
    <location>
        <begin position="161"/>
        <end position="203"/>
    </location>
</feature>
<feature type="compositionally biased region" description="Basic and acidic residues" evidence="9">
    <location>
        <begin position="98"/>
        <end position="109"/>
    </location>
</feature>
<dbReference type="SMART" id="SM00184">
    <property type="entry name" value="RING"/>
    <property type="match status" value="1"/>
</dbReference>
<reference evidence="12 13" key="1">
    <citation type="submission" date="2019-04" db="EMBL/GenBank/DDBJ databases">
        <title>Friends and foes A comparative genomics study of 23 Aspergillus species from section Flavi.</title>
        <authorList>
            <consortium name="DOE Joint Genome Institute"/>
            <person name="Kjaerbolling I."/>
            <person name="Vesth T."/>
            <person name="Frisvad J.C."/>
            <person name="Nybo J.L."/>
            <person name="Theobald S."/>
            <person name="Kildgaard S."/>
            <person name="Isbrandt T."/>
            <person name="Kuo A."/>
            <person name="Sato A."/>
            <person name="Lyhne E.K."/>
            <person name="Kogle M.E."/>
            <person name="Wiebenga A."/>
            <person name="Kun R.S."/>
            <person name="Lubbers R.J."/>
            <person name="Makela M.R."/>
            <person name="Barry K."/>
            <person name="Chovatia M."/>
            <person name="Clum A."/>
            <person name="Daum C."/>
            <person name="Haridas S."/>
            <person name="He G."/>
            <person name="LaButti K."/>
            <person name="Lipzen A."/>
            <person name="Mondo S."/>
            <person name="Riley R."/>
            <person name="Salamov A."/>
            <person name="Simmons B.A."/>
            <person name="Magnuson J.K."/>
            <person name="Henrissat B."/>
            <person name="Mortensen U.H."/>
            <person name="Larsen T.O."/>
            <person name="Devries R.P."/>
            <person name="Grigoriev I.V."/>
            <person name="Machida M."/>
            <person name="Baker S.E."/>
            <person name="Andersen M.R."/>
        </authorList>
    </citation>
    <scope>NUCLEOTIDE SEQUENCE [LARGE SCALE GENOMIC DNA]</scope>
    <source>
        <strain evidence="12 13">CBS 117625</strain>
    </source>
</reference>
<dbReference type="Gene3D" id="3.30.40.10">
    <property type="entry name" value="Zinc/RING finger domain, C3HC4 (zinc finger)"/>
    <property type="match status" value="1"/>
</dbReference>
<feature type="region of interest" description="Disordered" evidence="9">
    <location>
        <begin position="87"/>
        <end position="128"/>
    </location>
</feature>
<dbReference type="InterPro" id="IPR001841">
    <property type="entry name" value="Znf_RING"/>
</dbReference>
<dbReference type="Pfam" id="PF13639">
    <property type="entry name" value="zf-RING_2"/>
    <property type="match status" value="1"/>
</dbReference>
<organism evidence="12 13">
    <name type="scientific">Aspergillus pseudotamarii</name>
    <dbReference type="NCBI Taxonomy" id="132259"/>
    <lineage>
        <taxon>Eukaryota</taxon>
        <taxon>Fungi</taxon>
        <taxon>Dikarya</taxon>
        <taxon>Ascomycota</taxon>
        <taxon>Pezizomycotina</taxon>
        <taxon>Eurotiomycetes</taxon>
        <taxon>Eurotiomycetidae</taxon>
        <taxon>Eurotiales</taxon>
        <taxon>Aspergillaceae</taxon>
        <taxon>Aspergillus</taxon>
        <taxon>Aspergillus subgen. Circumdati</taxon>
    </lineage>
</organism>
<sequence length="242" mass="26859">MGDHSDKHSTPAPLGYLAPVCAGLLVISVWYRHFRRNRQSSRFLDLESISFRRGSTVISSGEVDKQFPRMKYSDWWAGRCRKESIGKETIESLGSGSEDPRSGQEEKETAITVPEGHVHKTDPAEDAPDTQIDKAQKHVGDPVNACGHDTDDVASESGCLCAICMDSFEGDTYIRPLTCGHIFHSSCVDPWLTRRRASCPLCNKSFGDQGPSNREETNTQIFPVLAMPRAAMIRSDVFPRTI</sequence>
<name>A0A5N6SL87_ASPPS</name>
<protein>
    <recommendedName>
        <fullName evidence="11">RING-type domain-containing protein</fullName>
    </recommendedName>
</protein>
<dbReference type="SUPFAM" id="SSF57850">
    <property type="entry name" value="RING/U-box"/>
    <property type="match status" value="1"/>
</dbReference>
<dbReference type="RefSeq" id="XP_031909967.1">
    <property type="nucleotide sequence ID" value="XM_032062786.1"/>
</dbReference>
<dbReference type="GO" id="GO:0008270">
    <property type="term" value="F:zinc ion binding"/>
    <property type="evidence" value="ECO:0007669"/>
    <property type="project" value="UniProtKB-KW"/>
</dbReference>